<name>A0ABS2PAV3_9BACL</name>
<dbReference type="Proteomes" id="UP000741863">
    <property type="component" value="Unassembled WGS sequence"/>
</dbReference>
<keyword evidence="2" id="KW-1185">Reference proteome</keyword>
<dbReference type="EMBL" id="JAFBEC010000002">
    <property type="protein sequence ID" value="MBM7631963.1"/>
    <property type="molecule type" value="Genomic_DNA"/>
</dbReference>
<reference evidence="1 2" key="1">
    <citation type="submission" date="2021-01" db="EMBL/GenBank/DDBJ databases">
        <title>Genomic Encyclopedia of Type Strains, Phase IV (KMG-IV): sequencing the most valuable type-strain genomes for metagenomic binning, comparative biology and taxonomic classification.</title>
        <authorList>
            <person name="Goeker M."/>
        </authorList>
    </citation>
    <scope>NUCLEOTIDE SEQUENCE [LARGE SCALE GENOMIC DNA]</scope>
    <source>
        <strain evidence="1 2">DSM 25540</strain>
    </source>
</reference>
<organism evidence="1 2">
    <name type="scientific">Geomicrobium sediminis</name>
    <dbReference type="NCBI Taxonomy" id="1347788"/>
    <lineage>
        <taxon>Bacteria</taxon>
        <taxon>Bacillati</taxon>
        <taxon>Bacillota</taxon>
        <taxon>Bacilli</taxon>
        <taxon>Bacillales</taxon>
        <taxon>Geomicrobium</taxon>
    </lineage>
</organism>
<accession>A0ABS2PAV3</accession>
<protein>
    <submittedName>
        <fullName evidence="1">Uncharacterized protein</fullName>
    </submittedName>
</protein>
<sequence length="209" mass="22646">MSRLEVFAAWMIVTGTVFEAASVTPKFPITNELRESLEKIGVALQAAGDAIIYELIEEYNAEKLGAGLFTIGNLTILQGLLREDVDDEQMTRFDMQGNAIQALGGSLILSGLFPLERSRVGILEFYGVAIESIGNVLHVFAGAKNLRGEDGDGDTLDLFGAWAQVVGSTMGAIGLEISLVEDEMSEIDKEADLPQQLEEMKVRIAAKYS</sequence>
<evidence type="ECO:0000313" key="2">
    <source>
        <dbReference type="Proteomes" id="UP000741863"/>
    </source>
</evidence>
<proteinExistence type="predicted"/>
<gene>
    <name evidence="1" type="ORF">JOD17_001055</name>
</gene>
<evidence type="ECO:0000313" key="1">
    <source>
        <dbReference type="EMBL" id="MBM7631963.1"/>
    </source>
</evidence>
<comment type="caution">
    <text evidence="1">The sequence shown here is derived from an EMBL/GenBank/DDBJ whole genome shotgun (WGS) entry which is preliminary data.</text>
</comment>
<dbReference type="RefSeq" id="WP_204695973.1">
    <property type="nucleotide sequence ID" value="NZ_JAFBEC010000002.1"/>
</dbReference>
<dbReference type="InterPro" id="IPR054224">
    <property type="entry name" value="DUF6944"/>
</dbReference>
<dbReference type="Pfam" id="PF22116">
    <property type="entry name" value="DUF6944"/>
    <property type="match status" value="1"/>
</dbReference>